<organism evidence="1 2">
    <name type="scientific">Linnemannia exigua</name>
    <dbReference type="NCBI Taxonomy" id="604196"/>
    <lineage>
        <taxon>Eukaryota</taxon>
        <taxon>Fungi</taxon>
        <taxon>Fungi incertae sedis</taxon>
        <taxon>Mucoromycota</taxon>
        <taxon>Mortierellomycotina</taxon>
        <taxon>Mortierellomycetes</taxon>
        <taxon>Mortierellales</taxon>
        <taxon>Mortierellaceae</taxon>
        <taxon>Linnemannia</taxon>
    </lineage>
</organism>
<feature type="non-terminal residue" evidence="1">
    <location>
        <position position="57"/>
    </location>
</feature>
<evidence type="ECO:0000313" key="2">
    <source>
        <dbReference type="Proteomes" id="UP001194580"/>
    </source>
</evidence>
<reference evidence="1" key="1">
    <citation type="journal article" date="2020" name="Fungal Divers.">
        <title>Resolving the Mortierellaceae phylogeny through synthesis of multi-gene phylogenetics and phylogenomics.</title>
        <authorList>
            <person name="Vandepol N."/>
            <person name="Liber J."/>
            <person name="Desiro A."/>
            <person name="Na H."/>
            <person name="Kennedy M."/>
            <person name="Barry K."/>
            <person name="Grigoriev I.V."/>
            <person name="Miller A.N."/>
            <person name="O'Donnell K."/>
            <person name="Stajich J.E."/>
            <person name="Bonito G."/>
        </authorList>
    </citation>
    <scope>NUCLEOTIDE SEQUENCE</scope>
    <source>
        <strain evidence="1">NRRL 28262</strain>
    </source>
</reference>
<keyword evidence="2" id="KW-1185">Reference proteome</keyword>
<evidence type="ECO:0000313" key="1">
    <source>
        <dbReference type="EMBL" id="KAG0276574.1"/>
    </source>
</evidence>
<protein>
    <submittedName>
        <fullName evidence="1">Uncharacterized protein</fullName>
    </submittedName>
</protein>
<sequence>MTVSNNQISNTRVLAAQIPEGVAPNKTHFRTITVTEDKPELEEGSVFVKNSVLSLDP</sequence>
<comment type="caution">
    <text evidence="1">The sequence shown here is derived from an EMBL/GenBank/DDBJ whole genome shotgun (WGS) entry which is preliminary data.</text>
</comment>
<dbReference type="Proteomes" id="UP001194580">
    <property type="component" value="Unassembled WGS sequence"/>
</dbReference>
<name>A0AAD4DF66_9FUNG</name>
<gene>
    <name evidence="1" type="ORF">BGZ95_007342</name>
</gene>
<dbReference type="Gene3D" id="3.90.180.10">
    <property type="entry name" value="Medium-chain alcohol dehydrogenases, catalytic domain"/>
    <property type="match status" value="1"/>
</dbReference>
<dbReference type="EMBL" id="JAAAIL010000357">
    <property type="protein sequence ID" value="KAG0276574.1"/>
    <property type="molecule type" value="Genomic_DNA"/>
</dbReference>
<proteinExistence type="predicted"/>
<dbReference type="AlphaFoldDB" id="A0AAD4DF66"/>
<accession>A0AAD4DF66</accession>